<evidence type="ECO:0000259" key="3">
    <source>
        <dbReference type="Pfam" id="PF13359"/>
    </source>
</evidence>
<feature type="domain" description="DDE Tnp4" evidence="3">
    <location>
        <begin position="26"/>
        <end position="119"/>
    </location>
</feature>
<evidence type="ECO:0000256" key="2">
    <source>
        <dbReference type="ARBA" id="ARBA00022723"/>
    </source>
</evidence>
<evidence type="ECO:0000313" key="5">
    <source>
        <dbReference type="Proteomes" id="UP001219518"/>
    </source>
</evidence>
<dbReference type="EMBL" id="JAHWGI010001022">
    <property type="protein sequence ID" value="KAK3920817.1"/>
    <property type="molecule type" value="Genomic_DNA"/>
</dbReference>
<comment type="cofactor">
    <cofactor evidence="1">
        <name>a divalent metal cation</name>
        <dbReference type="ChEBI" id="CHEBI:60240"/>
    </cofactor>
</comment>
<reference evidence="4" key="2">
    <citation type="journal article" date="2023" name="BMC Genomics">
        <title>Pest status, molecular evolution, and epigenetic factors derived from the genome assembly of Frankliniella fusca, a thysanopteran phytovirus vector.</title>
        <authorList>
            <person name="Catto M.A."/>
            <person name="Labadie P.E."/>
            <person name="Jacobson A.L."/>
            <person name="Kennedy G.G."/>
            <person name="Srinivasan R."/>
            <person name="Hunt B.G."/>
        </authorList>
    </citation>
    <scope>NUCLEOTIDE SEQUENCE</scope>
    <source>
        <strain evidence="4">PL_HMW_Pooled</strain>
    </source>
</reference>
<protein>
    <submittedName>
        <fullName evidence="4">Nuclease</fullName>
    </submittedName>
</protein>
<evidence type="ECO:0000313" key="4">
    <source>
        <dbReference type="EMBL" id="KAK3920817.1"/>
    </source>
</evidence>
<dbReference type="Pfam" id="PF13359">
    <property type="entry name" value="DDE_Tnp_4"/>
    <property type="match status" value="1"/>
</dbReference>
<proteinExistence type="predicted"/>
<organism evidence="4 5">
    <name type="scientific">Frankliniella fusca</name>
    <dbReference type="NCBI Taxonomy" id="407009"/>
    <lineage>
        <taxon>Eukaryota</taxon>
        <taxon>Metazoa</taxon>
        <taxon>Ecdysozoa</taxon>
        <taxon>Arthropoda</taxon>
        <taxon>Hexapoda</taxon>
        <taxon>Insecta</taxon>
        <taxon>Pterygota</taxon>
        <taxon>Neoptera</taxon>
        <taxon>Paraneoptera</taxon>
        <taxon>Thysanoptera</taxon>
        <taxon>Terebrantia</taxon>
        <taxon>Thripoidea</taxon>
        <taxon>Thripidae</taxon>
        <taxon>Frankliniella</taxon>
    </lineage>
</organism>
<name>A0AAE1HGF6_9NEOP</name>
<sequence length="190" mass="22119">MTHEERQQIMLRNEERLGMPRTLGYIDGTLIRIKPPVKDMNRQGYYCRKGYTALNTQIVCDADLAILNVNASHPGSCNDRFIWNGTPVHFAVEEAYYEDRCWLLGDSGYALYPWLHIPILYAAPVACCVLHNYCIKRGLVNPRPYIENIPVEIPDFDDLPVDLRLRANAERQYLIDYCHARKLRRMQIYG</sequence>
<keyword evidence="2" id="KW-0479">Metal-binding</keyword>
<reference evidence="4" key="1">
    <citation type="submission" date="2021-07" db="EMBL/GenBank/DDBJ databases">
        <authorList>
            <person name="Catto M.A."/>
            <person name="Jacobson A."/>
            <person name="Kennedy G."/>
            <person name="Labadie P."/>
            <person name="Hunt B.G."/>
            <person name="Srinivasan R."/>
        </authorList>
    </citation>
    <scope>NUCLEOTIDE SEQUENCE</scope>
    <source>
        <strain evidence="4">PL_HMW_Pooled</strain>
        <tissue evidence="4">Head</tissue>
    </source>
</reference>
<dbReference type="AlphaFoldDB" id="A0AAE1HGF6"/>
<dbReference type="Proteomes" id="UP001219518">
    <property type="component" value="Unassembled WGS sequence"/>
</dbReference>
<evidence type="ECO:0000256" key="1">
    <source>
        <dbReference type="ARBA" id="ARBA00001968"/>
    </source>
</evidence>
<dbReference type="InterPro" id="IPR027806">
    <property type="entry name" value="HARBI1_dom"/>
</dbReference>
<comment type="caution">
    <text evidence="4">The sequence shown here is derived from an EMBL/GenBank/DDBJ whole genome shotgun (WGS) entry which is preliminary data.</text>
</comment>
<dbReference type="GO" id="GO:0046872">
    <property type="term" value="F:metal ion binding"/>
    <property type="evidence" value="ECO:0007669"/>
    <property type="project" value="UniProtKB-KW"/>
</dbReference>
<keyword evidence="5" id="KW-1185">Reference proteome</keyword>
<accession>A0AAE1HGF6</accession>
<gene>
    <name evidence="4" type="ORF">KUF71_010054</name>
</gene>